<sequence length="143" mass="16749">MFWIKAIFYIVVVFEIFYDKRSFCALLSRSKRAEMYTTKYDNIDVDSILASTRLLKNYVNCLLDQGPCSPEGKELKKYLPDAIATECTKCSEAQKKIAGKVFSHMLLKHRDDFEKITAKYDPERKIYNKYLLDDKDYADLEEA</sequence>
<dbReference type="EMBL" id="KF410819">
    <property type="protein sequence ID" value="AHE13801.1"/>
    <property type="molecule type" value="Genomic_DNA"/>
</dbReference>
<dbReference type="AlphaFoldDB" id="A0A0B4KZD1"/>
<evidence type="ECO:0000313" key="1">
    <source>
        <dbReference type="EMBL" id="AHE13801.1"/>
    </source>
</evidence>
<reference evidence="1" key="1">
    <citation type="submission" date="2013-07" db="EMBL/GenBank/DDBJ databases">
        <authorList>
            <person name="Yuan X."/>
            <person name="Zhu Z."/>
            <person name="Cheng J."/>
            <person name="Zhou W."/>
            <person name="Liu S."/>
        </authorList>
    </citation>
    <scope>NUCLEOTIDE SEQUENCE</scope>
</reference>
<dbReference type="Pfam" id="PF03392">
    <property type="entry name" value="OS-D"/>
    <property type="match status" value="1"/>
</dbReference>
<dbReference type="SUPFAM" id="SSF100910">
    <property type="entry name" value="Chemosensory protein Csp2"/>
    <property type="match status" value="1"/>
</dbReference>
<dbReference type="Gene3D" id="1.10.2080.10">
    <property type="entry name" value="Insect odorant-binding protein A10/Ejaculatory bulb-specific protein 3"/>
    <property type="match status" value="1"/>
</dbReference>
<protein>
    <submittedName>
        <fullName evidence="1">Chemosensory protein 3</fullName>
    </submittedName>
</protein>
<organism evidence="1">
    <name type="scientific">Lissorhoptrus oryzophilus</name>
    <name type="common">rice water weevil</name>
    <dbReference type="NCBI Taxonomy" id="308863"/>
    <lineage>
        <taxon>Eukaryota</taxon>
        <taxon>Metazoa</taxon>
        <taxon>Ecdysozoa</taxon>
        <taxon>Arthropoda</taxon>
        <taxon>Hexapoda</taxon>
        <taxon>Insecta</taxon>
        <taxon>Pterygota</taxon>
        <taxon>Neoptera</taxon>
        <taxon>Endopterygota</taxon>
        <taxon>Coleoptera</taxon>
        <taxon>Polyphaga</taxon>
        <taxon>Cucujiformia</taxon>
        <taxon>Erirhinidae</taxon>
        <taxon>Erirhininae</taxon>
        <taxon>Lissorhoptrus</taxon>
    </lineage>
</organism>
<dbReference type="InterPro" id="IPR036682">
    <property type="entry name" value="OS_D_A10/PebIII_sf"/>
</dbReference>
<dbReference type="PANTHER" id="PTHR11257">
    <property type="entry name" value="CHEMOSENSORY PROTEIN-RELATED"/>
    <property type="match status" value="1"/>
</dbReference>
<proteinExistence type="predicted"/>
<name>A0A0B4KZD1_9CUCU</name>
<dbReference type="PANTHER" id="PTHR11257:SF12">
    <property type="entry name" value="EJACULATORY BULB-SPECIFIC PROTEIN 3-RELATED"/>
    <property type="match status" value="1"/>
</dbReference>
<dbReference type="InterPro" id="IPR005055">
    <property type="entry name" value="A10/PebIII"/>
</dbReference>
<accession>A0A0B4KZD1</accession>